<protein>
    <submittedName>
        <fullName evidence="3">S-layer family protein</fullName>
    </submittedName>
</protein>
<feature type="domain" description="SLH" evidence="2">
    <location>
        <begin position="44"/>
        <end position="107"/>
    </location>
</feature>
<keyword evidence="4" id="KW-1185">Reference proteome</keyword>
<sequence length="387" mass="44418">MKKKLSFICILMMIILLNPLFNEAYFSYGIGTDYEGVSNYESLYKNCSFSDLGNHWAKKPIIKMSALSVIRGMGNNKFYPNATLTKEQAIILLVRFMGLEDEAQVIGQKLMKEIDTGKYQFASSQDHWVEGYIKIAQSKNIITKKEIDKIVELSDKQKDLIEDKVGEKILAYAQDEDLTEAQVKNIENSIRKNLERDYTWKQGRNREEIALWIGRVLELEPINGEEQQMIYTMKDWKNIETSAIPVIEAVLQKGIMKGNTKGYFRPQASIARGEMAALLDKASENMLKKRGYKIISGTVENVENYVTTEQDIVSTKFIGVENRVITVNNEDDSYSTIIAKKSSCKEFNKGFLVYKYGYLGLPRDIETDDYVKYFINNQGEIIYVEVE</sequence>
<reference evidence="3 4" key="1">
    <citation type="submission" date="2019-03" db="EMBL/GenBank/DDBJ databases">
        <title>Genomic Encyclopedia of Type Strains, Phase IV (KMG-IV): sequencing the most valuable type-strain genomes for metagenomic binning, comparative biology and taxonomic classification.</title>
        <authorList>
            <person name="Goeker M."/>
        </authorList>
    </citation>
    <scope>NUCLEOTIDE SEQUENCE [LARGE SCALE GENOMIC DNA]</scope>
    <source>
        <strain evidence="3 4">DSM 102940</strain>
    </source>
</reference>
<dbReference type="Pfam" id="PF00395">
    <property type="entry name" value="SLH"/>
    <property type="match status" value="2"/>
</dbReference>
<dbReference type="RefSeq" id="WP_165916246.1">
    <property type="nucleotide sequence ID" value="NZ_SLWV01000004.1"/>
</dbReference>
<evidence type="ECO:0000313" key="4">
    <source>
        <dbReference type="Proteomes" id="UP000294919"/>
    </source>
</evidence>
<dbReference type="EMBL" id="SLWV01000004">
    <property type="protein sequence ID" value="TCO78756.1"/>
    <property type="molecule type" value="Genomic_DNA"/>
</dbReference>
<organism evidence="3 4">
    <name type="scientific">Marinisporobacter balticus</name>
    <dbReference type="NCBI Taxonomy" id="2018667"/>
    <lineage>
        <taxon>Bacteria</taxon>
        <taxon>Bacillati</taxon>
        <taxon>Bacillota</taxon>
        <taxon>Clostridia</taxon>
        <taxon>Peptostreptococcales</taxon>
        <taxon>Thermotaleaceae</taxon>
        <taxon>Marinisporobacter</taxon>
    </lineage>
</organism>
<keyword evidence="1" id="KW-0677">Repeat</keyword>
<evidence type="ECO:0000313" key="3">
    <source>
        <dbReference type="EMBL" id="TCO78756.1"/>
    </source>
</evidence>
<comment type="caution">
    <text evidence="3">The sequence shown here is derived from an EMBL/GenBank/DDBJ whole genome shotgun (WGS) entry which is preliminary data.</text>
</comment>
<accession>A0A4R2L4J1</accession>
<proteinExistence type="predicted"/>
<evidence type="ECO:0000259" key="2">
    <source>
        <dbReference type="PROSITE" id="PS51272"/>
    </source>
</evidence>
<feature type="domain" description="SLH" evidence="2">
    <location>
        <begin position="230"/>
        <end position="293"/>
    </location>
</feature>
<gene>
    <name evidence="3" type="ORF">EV214_104143</name>
</gene>
<dbReference type="Proteomes" id="UP000294919">
    <property type="component" value="Unassembled WGS sequence"/>
</dbReference>
<dbReference type="AlphaFoldDB" id="A0A4R2L4J1"/>
<name>A0A4R2L4J1_9FIRM</name>
<evidence type="ECO:0000256" key="1">
    <source>
        <dbReference type="ARBA" id="ARBA00022737"/>
    </source>
</evidence>
<dbReference type="PROSITE" id="PS51272">
    <property type="entry name" value="SLH"/>
    <property type="match status" value="2"/>
</dbReference>
<dbReference type="InterPro" id="IPR001119">
    <property type="entry name" value="SLH_dom"/>
</dbReference>